<dbReference type="Proteomes" id="UP000070700">
    <property type="component" value="Unassembled WGS sequence"/>
</dbReference>
<gene>
    <name evidence="2" type="ORF">LY89DRAFT_33698</name>
</gene>
<feature type="region of interest" description="Disordered" evidence="1">
    <location>
        <begin position="208"/>
        <end position="247"/>
    </location>
</feature>
<protein>
    <submittedName>
        <fullName evidence="2">Uncharacterized protein</fullName>
    </submittedName>
</protein>
<keyword evidence="3" id="KW-1185">Reference proteome</keyword>
<dbReference type="InParanoid" id="A0A194XDW3"/>
<evidence type="ECO:0000313" key="3">
    <source>
        <dbReference type="Proteomes" id="UP000070700"/>
    </source>
</evidence>
<feature type="compositionally biased region" description="Polar residues" evidence="1">
    <location>
        <begin position="52"/>
        <end position="73"/>
    </location>
</feature>
<feature type="compositionally biased region" description="Low complexity" evidence="1">
    <location>
        <begin position="210"/>
        <end position="228"/>
    </location>
</feature>
<organism evidence="2 3">
    <name type="scientific">Mollisia scopiformis</name>
    <name type="common">Conifer needle endophyte fungus</name>
    <name type="synonym">Phialocephala scopiformis</name>
    <dbReference type="NCBI Taxonomy" id="149040"/>
    <lineage>
        <taxon>Eukaryota</taxon>
        <taxon>Fungi</taxon>
        <taxon>Dikarya</taxon>
        <taxon>Ascomycota</taxon>
        <taxon>Pezizomycotina</taxon>
        <taxon>Leotiomycetes</taxon>
        <taxon>Helotiales</taxon>
        <taxon>Mollisiaceae</taxon>
        <taxon>Mollisia</taxon>
    </lineage>
</organism>
<evidence type="ECO:0000313" key="2">
    <source>
        <dbReference type="EMBL" id="KUJ17937.1"/>
    </source>
</evidence>
<evidence type="ECO:0000256" key="1">
    <source>
        <dbReference type="SAM" id="MobiDB-lite"/>
    </source>
</evidence>
<accession>A0A194XDW3</accession>
<sequence>MKCFAWIESAVQALANDSKGGQRKDDHKETTSQQTYNEDETKISQAEGPSPTAASPPSIQTTEKPHGNSTTDIWTDPKPLPSTEISGSAIRPTIRSISEENLPVRTSSKRSSKPPGAMATSKEPLHDVSLAFDYNPAVVAYVSSGRVNIPRTLRRRNMSSTSTIFKNSPLAPITIIVTTPEEQIPSPPPTAALVAEPHNPFNAIRAHRQSVSLPSSRRTSLSSSPHLLIPDSNRLMPPTEQQINSNKLRKAREFREIRKFLINFMNAKGDKFPKKLRVRMMEMYCITEADLSPETVAKFDADRDEGVVLEQLGISEQEGTDLDDLRILQMAFMSQIPVVTPTREQALCRICSVCKKRTFLPSRRSQPSSQQ</sequence>
<dbReference type="RefSeq" id="XP_018072292.1">
    <property type="nucleotide sequence ID" value="XM_018206826.1"/>
</dbReference>
<dbReference type="GeneID" id="28816552"/>
<proteinExistence type="predicted"/>
<dbReference type="AlphaFoldDB" id="A0A194XDW3"/>
<reference evidence="2 3" key="1">
    <citation type="submission" date="2015-10" db="EMBL/GenBank/DDBJ databases">
        <title>Full genome of DAOMC 229536 Phialocephala scopiformis, a fungal endophyte of spruce producing the potent anti-insectan compound rugulosin.</title>
        <authorList>
            <consortium name="DOE Joint Genome Institute"/>
            <person name="Walker A.K."/>
            <person name="Frasz S.L."/>
            <person name="Seifert K.A."/>
            <person name="Miller J.D."/>
            <person name="Mondo S.J."/>
            <person name="Labutti K."/>
            <person name="Lipzen A."/>
            <person name="Dockter R."/>
            <person name="Kennedy M."/>
            <person name="Grigoriev I.V."/>
            <person name="Spatafora J.W."/>
        </authorList>
    </citation>
    <scope>NUCLEOTIDE SEQUENCE [LARGE SCALE GENOMIC DNA]</scope>
    <source>
        <strain evidence="2 3">CBS 120377</strain>
    </source>
</reference>
<dbReference type="KEGG" id="psco:LY89DRAFT_33698"/>
<dbReference type="EMBL" id="KQ947413">
    <property type="protein sequence ID" value="KUJ17937.1"/>
    <property type="molecule type" value="Genomic_DNA"/>
</dbReference>
<name>A0A194XDW3_MOLSC</name>
<dbReference type="OrthoDB" id="3529015at2759"/>
<feature type="compositionally biased region" description="Basic and acidic residues" evidence="1">
    <location>
        <begin position="20"/>
        <end position="30"/>
    </location>
</feature>
<feature type="region of interest" description="Disordered" evidence="1">
    <location>
        <begin position="14"/>
        <end position="122"/>
    </location>
</feature>